<name>A0A3M8CFI7_9BACL</name>
<gene>
    <name evidence="1" type="ORF">EDM52_11505</name>
</gene>
<dbReference type="InterPro" id="IPR014347">
    <property type="entry name" value="Tautomerase/MIF_sf"/>
</dbReference>
<organism evidence="1 2">
    <name type="scientific">Brevibacillus invocatus</name>
    <dbReference type="NCBI Taxonomy" id="173959"/>
    <lineage>
        <taxon>Bacteria</taxon>
        <taxon>Bacillati</taxon>
        <taxon>Bacillota</taxon>
        <taxon>Bacilli</taxon>
        <taxon>Bacillales</taxon>
        <taxon>Paenibacillaceae</taxon>
        <taxon>Brevibacillus</taxon>
    </lineage>
</organism>
<dbReference type="EMBL" id="RHHR01000015">
    <property type="protein sequence ID" value="RNB74261.1"/>
    <property type="molecule type" value="Genomic_DNA"/>
</dbReference>
<dbReference type="SUPFAM" id="SSF55331">
    <property type="entry name" value="Tautomerase/MIF"/>
    <property type="match status" value="1"/>
</dbReference>
<proteinExistence type="predicted"/>
<dbReference type="AlphaFoldDB" id="A0A3M8CFI7"/>
<comment type="caution">
    <text evidence="1">The sequence shown here is derived from an EMBL/GenBank/DDBJ whole genome shotgun (WGS) entry which is preliminary data.</text>
</comment>
<dbReference type="RefSeq" id="WP_122909121.1">
    <property type="nucleotide sequence ID" value="NZ_CBCSBE010000003.1"/>
</dbReference>
<reference evidence="1 2" key="1">
    <citation type="submission" date="2018-10" db="EMBL/GenBank/DDBJ databases">
        <title>Phylogenomics of Brevibacillus.</title>
        <authorList>
            <person name="Dunlap C."/>
        </authorList>
    </citation>
    <scope>NUCLEOTIDE SEQUENCE [LARGE SCALE GENOMIC DNA]</scope>
    <source>
        <strain evidence="1 2">JCM 12215</strain>
    </source>
</reference>
<sequence>MPHLLVRGVKAEQMAVISQPLTEELAAICQCGTDNFTIECLQTTGVFDGKIVDSYPFVEVAWFERGQETQDQFAQAVTKHVLSLGVPEVEVAFFAYQKESYYINGKHF</sequence>
<keyword evidence="2" id="KW-1185">Reference proteome</keyword>
<dbReference type="InterPro" id="IPR015017">
    <property type="entry name" value="DUF1904"/>
</dbReference>
<dbReference type="OrthoDB" id="5587545at2"/>
<evidence type="ECO:0000313" key="1">
    <source>
        <dbReference type="EMBL" id="RNB74261.1"/>
    </source>
</evidence>
<dbReference type="Proteomes" id="UP000282028">
    <property type="component" value="Unassembled WGS sequence"/>
</dbReference>
<dbReference type="Gene3D" id="3.30.429.10">
    <property type="entry name" value="Macrophage Migration Inhibitory Factor"/>
    <property type="match status" value="1"/>
</dbReference>
<accession>A0A3M8CFI7</accession>
<protein>
    <submittedName>
        <fullName evidence="1">DUF1904 family protein</fullName>
    </submittedName>
</protein>
<evidence type="ECO:0000313" key="2">
    <source>
        <dbReference type="Proteomes" id="UP000282028"/>
    </source>
</evidence>
<dbReference type="Pfam" id="PF08921">
    <property type="entry name" value="DUF1904"/>
    <property type="match status" value="1"/>
</dbReference>